<feature type="coiled-coil region" evidence="1">
    <location>
        <begin position="13"/>
        <end position="47"/>
    </location>
</feature>
<dbReference type="InterPro" id="IPR043918">
    <property type="entry name" value="DUF5760"/>
</dbReference>
<proteinExistence type="predicted"/>
<dbReference type="EMBL" id="MN738930">
    <property type="protein sequence ID" value="QHT32065.1"/>
    <property type="molecule type" value="Genomic_DNA"/>
</dbReference>
<organism evidence="2">
    <name type="scientific">viral metagenome</name>
    <dbReference type="NCBI Taxonomy" id="1070528"/>
    <lineage>
        <taxon>unclassified sequences</taxon>
        <taxon>metagenomes</taxon>
        <taxon>organismal metagenomes</taxon>
    </lineage>
</organism>
<evidence type="ECO:0000256" key="1">
    <source>
        <dbReference type="SAM" id="Coils"/>
    </source>
</evidence>
<keyword evidence="1" id="KW-0175">Coiled coil</keyword>
<sequence length="115" mass="13668">MDKSLLIEKIKKWLEYETRINNIQKEMKELKKNKKILSLELTEIMKTKQLECIDVNQGQILYTKNTVKKGINKSYLAGVLNKYFSNQEQADEICQYILENRESQVKENIKLKINK</sequence>
<reference evidence="2" key="1">
    <citation type="journal article" date="2020" name="Nature">
        <title>Giant virus diversity and host interactions through global metagenomics.</title>
        <authorList>
            <person name="Schulz F."/>
            <person name="Roux S."/>
            <person name="Paez-Espino D."/>
            <person name="Jungbluth S."/>
            <person name="Walsh D.A."/>
            <person name="Denef V.J."/>
            <person name="McMahon K.D."/>
            <person name="Konstantinidis K.T."/>
            <person name="Eloe-Fadrosh E.A."/>
            <person name="Kyrpides N.C."/>
            <person name="Woyke T."/>
        </authorList>
    </citation>
    <scope>NUCLEOTIDE SEQUENCE</scope>
    <source>
        <strain evidence="2">GVMAG-M-3300009159-65</strain>
    </source>
</reference>
<dbReference type="AlphaFoldDB" id="A0A6C0EXU6"/>
<name>A0A6C0EXU6_9ZZZZ</name>
<protein>
    <submittedName>
        <fullName evidence="2">Uncharacterized protein</fullName>
    </submittedName>
</protein>
<accession>A0A6C0EXU6</accession>
<dbReference type="Pfam" id="PF19064">
    <property type="entry name" value="DUF5760"/>
    <property type="match status" value="1"/>
</dbReference>
<evidence type="ECO:0000313" key="2">
    <source>
        <dbReference type="EMBL" id="QHT32065.1"/>
    </source>
</evidence>